<dbReference type="InterPro" id="IPR000873">
    <property type="entry name" value="AMP-dep_synth/lig_dom"/>
</dbReference>
<accession>A0A0L1IW06</accession>
<dbReference type="InterPro" id="IPR020845">
    <property type="entry name" value="AMP-binding_CS"/>
</dbReference>
<dbReference type="InterPro" id="IPR025110">
    <property type="entry name" value="AMP-bd_C"/>
</dbReference>
<gene>
    <name evidence="4" type="ORF">ANOM_008496</name>
</gene>
<evidence type="ECO:0000259" key="3">
    <source>
        <dbReference type="Pfam" id="PF13193"/>
    </source>
</evidence>
<dbReference type="GO" id="GO:0006631">
    <property type="term" value="P:fatty acid metabolic process"/>
    <property type="evidence" value="ECO:0007669"/>
    <property type="project" value="TreeGrafter"/>
</dbReference>
<protein>
    <recommendedName>
        <fullName evidence="6">Acetyl-CoA synthetase-like protein</fullName>
    </recommendedName>
</protein>
<keyword evidence="5" id="KW-1185">Reference proteome</keyword>
<dbReference type="InterPro" id="IPR042099">
    <property type="entry name" value="ANL_N_sf"/>
</dbReference>
<dbReference type="SUPFAM" id="SSF56801">
    <property type="entry name" value="Acetyl-CoA synthetase-like"/>
    <property type="match status" value="1"/>
</dbReference>
<evidence type="ECO:0000259" key="2">
    <source>
        <dbReference type="Pfam" id="PF00501"/>
    </source>
</evidence>
<dbReference type="RefSeq" id="XP_015404669.1">
    <property type="nucleotide sequence ID" value="XM_015553752.1"/>
</dbReference>
<name>A0A0L1IW06_ASPN3</name>
<dbReference type="AlphaFoldDB" id="A0A0L1IW06"/>
<dbReference type="Pfam" id="PF13193">
    <property type="entry name" value="AMP-binding_C"/>
    <property type="match status" value="1"/>
</dbReference>
<dbReference type="CDD" id="cd04433">
    <property type="entry name" value="AFD_class_I"/>
    <property type="match status" value="1"/>
</dbReference>
<dbReference type="Gene3D" id="3.30.300.30">
    <property type="match status" value="1"/>
</dbReference>
<feature type="domain" description="AMP-dependent synthetase/ligase" evidence="2">
    <location>
        <begin position="78"/>
        <end position="394"/>
    </location>
</feature>
<evidence type="ECO:0000256" key="1">
    <source>
        <dbReference type="ARBA" id="ARBA00006432"/>
    </source>
</evidence>
<dbReference type="GO" id="GO:0031956">
    <property type="term" value="F:medium-chain fatty acid-CoA ligase activity"/>
    <property type="evidence" value="ECO:0007669"/>
    <property type="project" value="TreeGrafter"/>
</dbReference>
<dbReference type="Proteomes" id="UP000037505">
    <property type="component" value="Unassembled WGS sequence"/>
</dbReference>
<comment type="similarity">
    <text evidence="1">Belongs to the ATP-dependent AMP-binding enzyme family.</text>
</comment>
<sequence length="573" mass="63445">MSAPPFQIPGQPFFTELFQCWRKTPKKTLIRDLSGCCPEATLERFLYDVVTLRTRLWDSLDEHAKQALRDPNADNVFIAVLATPGYEYAVLCYTIYSVGAVIVPLYRKAPGVLVEEAKYFLELCDAVLLTTGTAGVQHAQAISAHVGVQSFTFNPTQSPPPDNPAFVLESHDRCDSVNMEKGFVLLYTSGTTGPPKGVLHSRRGAVAGLRSLMGHMGMSPHDTWLLHSPVHWMGGFWQFFITLLAGACVEFCASVCNPDWLMERLSAGDVSCMVMTPTMLDKMEKKLDAAQKSWSSSRYESVLAGIRALRVLATGSMPVGPVRRTVWKDLRGGKPLVDLYGMTEELAMIARTSWESDEGIPLESCGIPSELVTLKVNDEGELLVKSPALFTRYLSPNPEVMRGVFDSDGFYKTGDLARLEGGYLYIHGRASQDVIRFNGWKVFAPEVEEALSTHPYVSQVIILGVSDLHTGQRVAALLIPRWDNTSGNNLDLATIRGWLSQEKGILQYKLPTLLRVLRPTQKYPVTSSGKPIKPQIREELFNNTELVNGTVEVWDLAAKEPGMAARPFDWAGI</sequence>
<proteinExistence type="inferred from homology"/>
<dbReference type="OrthoDB" id="6614653at2759"/>
<feature type="domain" description="AMP-binding enzyme C-terminal" evidence="3">
    <location>
        <begin position="446"/>
        <end position="530"/>
    </location>
</feature>
<dbReference type="PANTHER" id="PTHR43201:SF8">
    <property type="entry name" value="ACYL-COA SYNTHETASE FAMILY MEMBER 3"/>
    <property type="match status" value="1"/>
</dbReference>
<dbReference type="Pfam" id="PF00501">
    <property type="entry name" value="AMP-binding"/>
    <property type="match status" value="1"/>
</dbReference>
<evidence type="ECO:0000313" key="5">
    <source>
        <dbReference type="Proteomes" id="UP000037505"/>
    </source>
</evidence>
<evidence type="ECO:0008006" key="6">
    <source>
        <dbReference type="Google" id="ProtNLM"/>
    </source>
</evidence>
<dbReference type="GeneID" id="26810300"/>
<organism evidence="4 5">
    <name type="scientific">Aspergillus nomiae NRRL (strain ATCC 15546 / NRRL 13137 / CBS 260.88 / M93)</name>
    <dbReference type="NCBI Taxonomy" id="1509407"/>
    <lineage>
        <taxon>Eukaryota</taxon>
        <taxon>Fungi</taxon>
        <taxon>Dikarya</taxon>
        <taxon>Ascomycota</taxon>
        <taxon>Pezizomycotina</taxon>
        <taxon>Eurotiomycetes</taxon>
        <taxon>Eurotiomycetidae</taxon>
        <taxon>Eurotiales</taxon>
        <taxon>Aspergillaceae</taxon>
        <taxon>Aspergillus</taxon>
        <taxon>Aspergillus subgen. Circumdati</taxon>
    </lineage>
</organism>
<dbReference type="PROSITE" id="PS00455">
    <property type="entry name" value="AMP_BINDING"/>
    <property type="match status" value="1"/>
</dbReference>
<comment type="caution">
    <text evidence="4">The sequence shown here is derived from an EMBL/GenBank/DDBJ whole genome shotgun (WGS) entry which is preliminary data.</text>
</comment>
<reference evidence="4 5" key="1">
    <citation type="submission" date="2014-06" db="EMBL/GenBank/DDBJ databases">
        <title>The Genome of the Aflatoxigenic Filamentous Fungus Aspergillus nomius.</title>
        <authorList>
            <person name="Moore M.G."/>
            <person name="Shannon B.M."/>
            <person name="Brian M.M."/>
        </authorList>
    </citation>
    <scope>NUCLEOTIDE SEQUENCE [LARGE SCALE GENOMIC DNA]</scope>
    <source>
        <strain evidence="4 5">NRRL 13137</strain>
    </source>
</reference>
<dbReference type="PANTHER" id="PTHR43201">
    <property type="entry name" value="ACYL-COA SYNTHETASE"/>
    <property type="match status" value="1"/>
</dbReference>
<evidence type="ECO:0000313" key="4">
    <source>
        <dbReference type="EMBL" id="KNG83746.1"/>
    </source>
</evidence>
<dbReference type="Gene3D" id="3.40.50.12780">
    <property type="entry name" value="N-terminal domain of ligase-like"/>
    <property type="match status" value="1"/>
</dbReference>
<dbReference type="EMBL" id="JNOM01000249">
    <property type="protein sequence ID" value="KNG83746.1"/>
    <property type="molecule type" value="Genomic_DNA"/>
</dbReference>
<dbReference type="InterPro" id="IPR045851">
    <property type="entry name" value="AMP-bd_C_sf"/>
</dbReference>
<dbReference type="STRING" id="1509407.A0A0L1IW06"/>